<dbReference type="InterPro" id="IPR000644">
    <property type="entry name" value="CBS_dom"/>
</dbReference>
<dbReference type="InterPro" id="IPR046342">
    <property type="entry name" value="CBS_dom_sf"/>
</dbReference>
<evidence type="ECO:0000259" key="4">
    <source>
        <dbReference type="PROSITE" id="PS51371"/>
    </source>
</evidence>
<evidence type="ECO:0000256" key="2">
    <source>
        <dbReference type="RuleBase" id="RU366020"/>
    </source>
</evidence>
<feature type="domain" description="CBS" evidence="4">
    <location>
        <begin position="137"/>
        <end position="208"/>
    </location>
</feature>
<dbReference type="Pfam" id="PF00571">
    <property type="entry name" value="CBS"/>
    <property type="match status" value="1"/>
</dbReference>
<keyword evidence="2" id="KW-0460">Magnesium</keyword>
<dbReference type="EMBL" id="JALLBG020000226">
    <property type="protein sequence ID" value="KAL3758704.1"/>
    <property type="molecule type" value="Genomic_DNA"/>
</dbReference>
<evidence type="ECO:0000256" key="1">
    <source>
        <dbReference type="PROSITE-ProRule" id="PRU00703"/>
    </source>
</evidence>
<dbReference type="GO" id="GO:0046872">
    <property type="term" value="F:metal ion binding"/>
    <property type="evidence" value="ECO:0007669"/>
    <property type="project" value="UniProtKB-UniRule"/>
</dbReference>
<keyword evidence="2" id="KW-0479">Metal-binding</keyword>
<evidence type="ECO:0000256" key="3">
    <source>
        <dbReference type="SAM" id="MobiDB-lite"/>
    </source>
</evidence>
<feature type="domain" description="CBS" evidence="4">
    <location>
        <begin position="224"/>
        <end position="281"/>
    </location>
</feature>
<dbReference type="CDD" id="cd02205">
    <property type="entry name" value="CBS_pair_SF"/>
    <property type="match status" value="1"/>
</dbReference>
<comment type="catalytic activity">
    <reaction evidence="2">
        <text>O-phospho-L-threonyl-[protein] + H2O = L-threonyl-[protein] + phosphate</text>
        <dbReference type="Rhea" id="RHEA:47004"/>
        <dbReference type="Rhea" id="RHEA-COMP:11060"/>
        <dbReference type="Rhea" id="RHEA-COMP:11605"/>
        <dbReference type="ChEBI" id="CHEBI:15377"/>
        <dbReference type="ChEBI" id="CHEBI:30013"/>
        <dbReference type="ChEBI" id="CHEBI:43474"/>
        <dbReference type="ChEBI" id="CHEBI:61977"/>
        <dbReference type="EC" id="3.1.3.16"/>
    </reaction>
</comment>
<gene>
    <name evidence="6" type="ORF">ACHAWU_001431</name>
</gene>
<keyword evidence="2" id="KW-0378">Hydrolase</keyword>
<feature type="region of interest" description="Disordered" evidence="3">
    <location>
        <begin position="75"/>
        <end position="118"/>
    </location>
</feature>
<dbReference type="Gene3D" id="3.60.40.10">
    <property type="entry name" value="PPM-type phosphatase domain"/>
    <property type="match status" value="1"/>
</dbReference>
<keyword evidence="1" id="KW-0129">CBS domain</keyword>
<keyword evidence="2" id="KW-0464">Manganese</keyword>
<protein>
    <recommendedName>
        <fullName evidence="2">Protein phosphatase</fullName>
        <ecNumber evidence="2">3.1.3.16</ecNumber>
    </recommendedName>
</protein>
<feature type="compositionally biased region" description="Polar residues" evidence="3">
    <location>
        <begin position="97"/>
        <end position="113"/>
    </location>
</feature>
<dbReference type="InterPro" id="IPR039123">
    <property type="entry name" value="PPTC7"/>
</dbReference>
<feature type="compositionally biased region" description="Low complexity" evidence="3">
    <location>
        <begin position="30"/>
        <end position="39"/>
    </location>
</feature>
<dbReference type="GO" id="GO:0004722">
    <property type="term" value="F:protein serine/threonine phosphatase activity"/>
    <property type="evidence" value="ECO:0007669"/>
    <property type="project" value="UniProtKB-EC"/>
</dbReference>
<dbReference type="Gene3D" id="3.10.580.10">
    <property type="entry name" value="CBS-domain"/>
    <property type="match status" value="1"/>
</dbReference>
<proteinExistence type="inferred from homology"/>
<sequence length="667" mass="73672">MASYSMNATRTLLQDATRSSLRGRSIGFGSPSASPSTTVSISSICRHSHSTTHPIYHRSQPQYCYRQLSSATQFEDATAASDKHSSPLLSPHHVAGETSNSNSKLKHNTNANNGDEDVPRQRISDVKISEVLKRKHTLRWVEPVISKDATVREAITLCIERKLNGMMVVDRSDTIKRKAATTLDMKQKCVGLITSRDILRMMASSIKEGKSSEEVLNQQIYKQMTPINQVIYGRPDETIGMCRAIMAKLGIKCLPILADGRVEGILTSRDMADFYFDPKDRGGKQNYLRDISERVGLTSDTSMAEPPVFVRQHLALKHAPLYLNVGVVEYPHPFKTADGIGSSRRDFGPHDIASDPDLSEDAYFVSEVKSLGESGNNVQNYSYMGVADGVGSWREYGVDPRLFSHKLMSECENILREASNSCTIISPAELLAQAYKRTKEANVIGSCTACIALFDSHHHQLHFSNIGDSGIIVLRHIDSDVASTLQRNRVTPRAERRSDLSIAFVSQQQLKSFNHPFQMGWTGEEIVEKNSSFKEASDSCTSSVHILRGDIIIMATDGLFDNVDIDDITKIALQWEQEHGFIDGGGIGSRNKRWASGNSLSDLSAQAIPKLAEILCRKARENSLDNTLDSPFALLAKENDVMWSGGMPDDCTVLAMHVVGNKSSSSR</sequence>
<comment type="catalytic activity">
    <reaction evidence="2">
        <text>O-phospho-L-seryl-[protein] + H2O = L-seryl-[protein] + phosphate</text>
        <dbReference type="Rhea" id="RHEA:20629"/>
        <dbReference type="Rhea" id="RHEA-COMP:9863"/>
        <dbReference type="Rhea" id="RHEA-COMP:11604"/>
        <dbReference type="ChEBI" id="CHEBI:15377"/>
        <dbReference type="ChEBI" id="CHEBI:29999"/>
        <dbReference type="ChEBI" id="CHEBI:43474"/>
        <dbReference type="ChEBI" id="CHEBI:83421"/>
        <dbReference type="EC" id="3.1.3.16"/>
    </reaction>
</comment>
<dbReference type="EC" id="3.1.3.16" evidence="2"/>
<evidence type="ECO:0000313" key="6">
    <source>
        <dbReference type="EMBL" id="KAL3758704.1"/>
    </source>
</evidence>
<dbReference type="InterPro" id="IPR036457">
    <property type="entry name" value="PPM-type-like_dom_sf"/>
</dbReference>
<dbReference type="Proteomes" id="UP001530293">
    <property type="component" value="Unassembled WGS sequence"/>
</dbReference>
<dbReference type="PANTHER" id="PTHR12320:SF1">
    <property type="entry name" value="PROTEIN PHOSPHATASE PTC7 HOMOLOG"/>
    <property type="match status" value="1"/>
</dbReference>
<keyword evidence="7" id="KW-1185">Reference proteome</keyword>
<feature type="region of interest" description="Disordered" evidence="3">
    <location>
        <begin position="15"/>
        <end position="39"/>
    </location>
</feature>
<accession>A0ABD3M3Y9</accession>
<evidence type="ECO:0000313" key="7">
    <source>
        <dbReference type="Proteomes" id="UP001530293"/>
    </source>
</evidence>
<comment type="similarity">
    <text evidence="2">Belongs to the PP2C family.</text>
</comment>
<feature type="domain" description="PPM-type phosphatase" evidence="5">
    <location>
        <begin position="346"/>
        <end position="658"/>
    </location>
</feature>
<keyword evidence="2" id="KW-0904">Protein phosphatase</keyword>
<dbReference type="PROSITE" id="PS51371">
    <property type="entry name" value="CBS"/>
    <property type="match status" value="2"/>
</dbReference>
<dbReference type="AlphaFoldDB" id="A0ABD3M3Y9"/>
<evidence type="ECO:0000259" key="5">
    <source>
        <dbReference type="PROSITE" id="PS51746"/>
    </source>
</evidence>
<dbReference type="SMART" id="SM00116">
    <property type="entry name" value="CBS"/>
    <property type="match status" value="2"/>
</dbReference>
<dbReference type="InterPro" id="IPR001932">
    <property type="entry name" value="PPM-type_phosphatase-like_dom"/>
</dbReference>
<dbReference type="SUPFAM" id="SSF54631">
    <property type="entry name" value="CBS-domain pair"/>
    <property type="match status" value="1"/>
</dbReference>
<comment type="cofactor">
    <cofactor evidence="2">
        <name>Mn(2+)</name>
        <dbReference type="ChEBI" id="CHEBI:29035"/>
    </cofactor>
</comment>
<organism evidence="6 7">
    <name type="scientific">Discostella pseudostelligera</name>
    <dbReference type="NCBI Taxonomy" id="259834"/>
    <lineage>
        <taxon>Eukaryota</taxon>
        <taxon>Sar</taxon>
        <taxon>Stramenopiles</taxon>
        <taxon>Ochrophyta</taxon>
        <taxon>Bacillariophyta</taxon>
        <taxon>Coscinodiscophyceae</taxon>
        <taxon>Thalassiosirophycidae</taxon>
        <taxon>Stephanodiscales</taxon>
        <taxon>Stephanodiscaceae</taxon>
        <taxon>Discostella</taxon>
    </lineage>
</organism>
<dbReference type="SUPFAM" id="SSF81606">
    <property type="entry name" value="PP2C-like"/>
    <property type="match status" value="1"/>
</dbReference>
<comment type="caution">
    <text evidence="6">The sequence shown here is derived from an EMBL/GenBank/DDBJ whole genome shotgun (WGS) entry which is preliminary data.</text>
</comment>
<dbReference type="PROSITE" id="PS51746">
    <property type="entry name" value="PPM_2"/>
    <property type="match status" value="1"/>
</dbReference>
<dbReference type="PANTHER" id="PTHR12320">
    <property type="entry name" value="PROTEIN PHOSPHATASE 2C"/>
    <property type="match status" value="1"/>
</dbReference>
<dbReference type="SMART" id="SM00332">
    <property type="entry name" value="PP2Cc"/>
    <property type="match status" value="1"/>
</dbReference>
<comment type="cofactor">
    <cofactor evidence="2">
        <name>Mg(2+)</name>
        <dbReference type="ChEBI" id="CHEBI:18420"/>
    </cofactor>
</comment>
<name>A0ABD3M3Y9_9STRA</name>
<reference evidence="6 7" key="1">
    <citation type="submission" date="2024-10" db="EMBL/GenBank/DDBJ databases">
        <title>Updated reference genomes for cyclostephanoid diatoms.</title>
        <authorList>
            <person name="Roberts W.R."/>
            <person name="Alverson A.J."/>
        </authorList>
    </citation>
    <scope>NUCLEOTIDE SEQUENCE [LARGE SCALE GENOMIC DNA]</scope>
    <source>
        <strain evidence="6 7">AJA232-27</strain>
    </source>
</reference>